<dbReference type="STRING" id="1620.IV67_GL000637"/>
<feature type="region of interest" description="Disordered" evidence="1">
    <location>
        <begin position="46"/>
        <end position="71"/>
    </location>
</feature>
<proteinExistence type="predicted"/>
<evidence type="ECO:0000313" key="2">
    <source>
        <dbReference type="EMBL" id="KRN77117.1"/>
    </source>
</evidence>
<gene>
    <name evidence="2" type="ORF">IV67_GL000637</name>
</gene>
<dbReference type="EMBL" id="JQCD01000024">
    <property type="protein sequence ID" value="KRN77117.1"/>
    <property type="molecule type" value="Genomic_DNA"/>
</dbReference>
<sequence>MVINRRPIVHFETLRRVRYDQQVREIMAAKTDYILFATEADLVETENEVTRDAPNEISDAERQTKPTESIDLPTAVVQAEILEPKKPIAKTQPVIPEVTPKAKASVTSTPVTPEANKAAVKKENKPQAQAASHPENMTGLGLSLDSIFGEETQAAKNTQSNYFKDSK</sequence>
<dbReference type="RefSeq" id="WP_057788085.1">
    <property type="nucleotide sequence ID" value="NZ_JQCD01000024.1"/>
</dbReference>
<accession>A0A0R2JSM1</accession>
<dbReference type="PATRIC" id="fig|1620.3.peg.645"/>
<evidence type="ECO:0000313" key="3">
    <source>
        <dbReference type="Proteomes" id="UP000051673"/>
    </source>
</evidence>
<evidence type="ECO:0000256" key="1">
    <source>
        <dbReference type="SAM" id="MobiDB-lite"/>
    </source>
</evidence>
<organism evidence="2 3">
    <name type="scientific">Weissella minor</name>
    <dbReference type="NCBI Taxonomy" id="1620"/>
    <lineage>
        <taxon>Bacteria</taxon>
        <taxon>Bacillati</taxon>
        <taxon>Bacillota</taxon>
        <taxon>Bacilli</taxon>
        <taxon>Lactobacillales</taxon>
        <taxon>Lactobacillaceae</taxon>
        <taxon>Weissella</taxon>
    </lineage>
</organism>
<protein>
    <submittedName>
        <fullName evidence="2">Uncharacterized protein</fullName>
    </submittedName>
</protein>
<keyword evidence="3" id="KW-1185">Reference proteome</keyword>
<dbReference type="OrthoDB" id="2149583at2"/>
<reference evidence="2 3" key="1">
    <citation type="journal article" date="2015" name="Genome Announc.">
        <title>Expanding the biotechnology potential of lactobacilli through comparative genomics of 213 strains and associated genera.</title>
        <authorList>
            <person name="Sun Z."/>
            <person name="Harris H.M."/>
            <person name="McCann A."/>
            <person name="Guo C."/>
            <person name="Argimon S."/>
            <person name="Zhang W."/>
            <person name="Yang X."/>
            <person name="Jeffery I.B."/>
            <person name="Cooney J.C."/>
            <person name="Kagawa T.F."/>
            <person name="Liu W."/>
            <person name="Song Y."/>
            <person name="Salvetti E."/>
            <person name="Wrobel A."/>
            <person name="Rasinkangas P."/>
            <person name="Parkhill J."/>
            <person name="Rea M.C."/>
            <person name="O'Sullivan O."/>
            <person name="Ritari J."/>
            <person name="Douillard F.P."/>
            <person name="Paul Ross R."/>
            <person name="Yang R."/>
            <person name="Briner A.E."/>
            <person name="Felis G.E."/>
            <person name="de Vos W.M."/>
            <person name="Barrangou R."/>
            <person name="Klaenhammer T.R."/>
            <person name="Caufield P.W."/>
            <person name="Cui Y."/>
            <person name="Zhang H."/>
            <person name="O'Toole P.W."/>
        </authorList>
    </citation>
    <scope>NUCLEOTIDE SEQUENCE [LARGE SCALE GENOMIC DNA]</scope>
    <source>
        <strain evidence="2 3">DSM 20014</strain>
    </source>
</reference>
<comment type="caution">
    <text evidence="2">The sequence shown here is derived from an EMBL/GenBank/DDBJ whole genome shotgun (WGS) entry which is preliminary data.</text>
</comment>
<dbReference type="AlphaFoldDB" id="A0A0R2JSM1"/>
<name>A0A0R2JSM1_9LACO</name>
<feature type="compositionally biased region" description="Basic and acidic residues" evidence="1">
    <location>
        <begin position="48"/>
        <end position="65"/>
    </location>
</feature>
<feature type="region of interest" description="Disordered" evidence="1">
    <location>
        <begin position="100"/>
        <end position="144"/>
    </location>
</feature>
<dbReference type="Proteomes" id="UP000051673">
    <property type="component" value="Unassembled WGS sequence"/>
</dbReference>